<dbReference type="PRINTS" id="PR00122">
    <property type="entry name" value="VACATPASE"/>
</dbReference>
<keyword evidence="6 11" id="KW-1133">Transmembrane helix</keyword>
<dbReference type="CDD" id="cd18177">
    <property type="entry name" value="ATP-synt_Vo_c_ATP6F_rpt1"/>
    <property type="match status" value="1"/>
</dbReference>
<evidence type="ECO:0000313" key="13">
    <source>
        <dbReference type="EMBL" id="KAG0255008.1"/>
    </source>
</evidence>
<comment type="caution">
    <text evidence="11">Lacks conserved residue(s) required for the propagation of feature annotation.</text>
</comment>
<dbReference type="PANTHER" id="PTHR10263">
    <property type="entry name" value="V-TYPE PROTON ATPASE PROTEOLIPID SUBUNIT"/>
    <property type="match status" value="1"/>
</dbReference>
<feature type="transmembrane region" description="Helical" evidence="11">
    <location>
        <begin position="103"/>
        <end position="125"/>
    </location>
</feature>
<dbReference type="EMBL" id="JAAAJB010000484">
    <property type="protein sequence ID" value="KAG0255008.1"/>
    <property type="molecule type" value="Genomic_DNA"/>
</dbReference>
<name>A0A9P6U106_9FUNG</name>
<feature type="transmembrane region" description="Helical" evidence="11">
    <location>
        <begin position="187"/>
        <end position="207"/>
    </location>
</feature>
<comment type="similarity">
    <text evidence="2 11">Belongs to the V-ATPase proteolipid subunit family.</text>
</comment>
<evidence type="ECO:0000256" key="10">
    <source>
        <dbReference type="ARBA" id="ARBA00046480"/>
    </source>
</evidence>
<dbReference type="SUPFAM" id="SSF81333">
    <property type="entry name" value="F1F0 ATP synthase subunit C"/>
    <property type="match status" value="2"/>
</dbReference>
<feature type="domain" description="V-ATPase proteolipid subunit C-like" evidence="12">
    <location>
        <begin position="64"/>
        <end position="122"/>
    </location>
</feature>
<comment type="caution">
    <text evidence="13">The sequence shown here is derived from an EMBL/GenBank/DDBJ whole genome shotgun (WGS) entry which is preliminary data.</text>
</comment>
<dbReference type="InterPro" id="IPR035921">
    <property type="entry name" value="F/V-ATP_Csub_sf"/>
</dbReference>
<organism evidence="13 14">
    <name type="scientific">Actinomortierella ambigua</name>
    <dbReference type="NCBI Taxonomy" id="1343610"/>
    <lineage>
        <taxon>Eukaryota</taxon>
        <taxon>Fungi</taxon>
        <taxon>Fungi incertae sedis</taxon>
        <taxon>Mucoromycota</taxon>
        <taxon>Mortierellomycotina</taxon>
        <taxon>Mortierellomycetes</taxon>
        <taxon>Mortierellales</taxon>
        <taxon>Mortierellaceae</taxon>
        <taxon>Actinomortierella</taxon>
    </lineage>
</organism>
<evidence type="ECO:0000256" key="8">
    <source>
        <dbReference type="ARBA" id="ARBA00023136"/>
    </source>
</evidence>
<comment type="subunit">
    <text evidence="10 11">V-ATPase is a heteromultimeric enzyme composed of a peripheral catalytic V1 complex (components A to H) attached to an integral membrane V0 proton pore complex (components: a, c, c', c'', d, e, f and VOA1). The decameric c-ring forms the proton-conducting pore, and is composed of eight proteolipid subunits c, one subunit c' and one subunit c''.</text>
</comment>
<keyword evidence="8 11" id="KW-0472">Membrane</keyword>
<evidence type="ECO:0000313" key="14">
    <source>
        <dbReference type="Proteomes" id="UP000807716"/>
    </source>
</evidence>
<feature type="transmembrane region" description="Helical" evidence="11">
    <location>
        <begin position="20"/>
        <end position="40"/>
    </location>
</feature>
<dbReference type="InterPro" id="IPR002379">
    <property type="entry name" value="ATPase_proteolipid_c-like_dom"/>
</dbReference>
<evidence type="ECO:0000256" key="9">
    <source>
        <dbReference type="ARBA" id="ARBA00045519"/>
    </source>
</evidence>
<keyword evidence="14" id="KW-1185">Reference proteome</keyword>
<keyword evidence="5" id="KW-0375">Hydrogen ion transport</keyword>
<dbReference type="Pfam" id="PF00137">
    <property type="entry name" value="ATP-synt_C"/>
    <property type="match status" value="2"/>
</dbReference>
<evidence type="ECO:0000256" key="6">
    <source>
        <dbReference type="ARBA" id="ARBA00022989"/>
    </source>
</evidence>
<keyword evidence="3 11" id="KW-0813">Transport</keyword>
<evidence type="ECO:0000259" key="12">
    <source>
        <dbReference type="Pfam" id="PF00137"/>
    </source>
</evidence>
<keyword evidence="4 11" id="KW-0812">Transmembrane</keyword>
<dbReference type="AlphaFoldDB" id="A0A9P6U106"/>
<evidence type="ECO:0000256" key="2">
    <source>
        <dbReference type="ARBA" id="ARBA00007296"/>
    </source>
</evidence>
<dbReference type="CDD" id="cd18178">
    <property type="entry name" value="ATP-synt_Vo_c_ATP6F_rpt2"/>
    <property type="match status" value="1"/>
</dbReference>
<accession>A0A9P6U106</accession>
<dbReference type="InterPro" id="IPR000245">
    <property type="entry name" value="ATPase_proteolipid_csu"/>
</dbReference>
<reference evidence="13" key="1">
    <citation type="journal article" date="2020" name="Fungal Divers.">
        <title>Resolving the Mortierellaceae phylogeny through synthesis of multi-gene phylogenetics and phylogenomics.</title>
        <authorList>
            <person name="Vandepol N."/>
            <person name="Liber J."/>
            <person name="Desiro A."/>
            <person name="Na H."/>
            <person name="Kennedy M."/>
            <person name="Barry K."/>
            <person name="Grigoriev I.V."/>
            <person name="Miller A.N."/>
            <person name="O'Donnell K."/>
            <person name="Stajich J.E."/>
            <person name="Bonito G."/>
        </authorList>
    </citation>
    <scope>NUCLEOTIDE SEQUENCE</scope>
    <source>
        <strain evidence="13">BC1065</strain>
    </source>
</reference>
<dbReference type="GO" id="GO:0046961">
    <property type="term" value="F:proton-transporting ATPase activity, rotational mechanism"/>
    <property type="evidence" value="ECO:0007669"/>
    <property type="project" value="InterPro"/>
</dbReference>
<sequence>MGAYSSDRTAAATASGPSFLTLYSSMAFTGLAAVGLYMLLTGSGEQFNVGEFILSISPYQWSLLGIGLCVGLSVGGAAWGIYITGASLMGAAVDAPRIVTKSLISIIFCEVVAIYGLIMAIVFSAKLTSVSDSTITSPEMYFKGYALFWAGLTTGLCNLVCGISVGITGSSAALADAQDSQLFVKVLVIEIFGSIIGLFGLIIGLLVSGKV</sequence>
<evidence type="ECO:0000256" key="3">
    <source>
        <dbReference type="ARBA" id="ARBA00022448"/>
    </source>
</evidence>
<protein>
    <recommendedName>
        <fullName evidence="12">V-ATPase proteolipid subunit C-like domain-containing protein</fullName>
    </recommendedName>
</protein>
<evidence type="ECO:0000256" key="1">
    <source>
        <dbReference type="ARBA" id="ARBA00004141"/>
    </source>
</evidence>
<keyword evidence="7 11" id="KW-0406">Ion transport</keyword>
<proteinExistence type="inferred from homology"/>
<evidence type="ECO:0000256" key="11">
    <source>
        <dbReference type="RuleBase" id="RU363060"/>
    </source>
</evidence>
<feature type="transmembrane region" description="Helical" evidence="11">
    <location>
        <begin position="61"/>
        <end position="83"/>
    </location>
</feature>
<feature type="domain" description="V-ATPase proteolipid subunit C-like" evidence="12">
    <location>
        <begin position="148"/>
        <end position="206"/>
    </location>
</feature>
<dbReference type="FunFam" id="1.20.120.610:FF:000002">
    <property type="entry name" value="V-type proton ATPase proteolipid subunit"/>
    <property type="match status" value="1"/>
</dbReference>
<feature type="transmembrane region" description="Helical" evidence="11">
    <location>
        <begin position="146"/>
        <end position="167"/>
    </location>
</feature>
<comment type="function">
    <text evidence="9">Proton-conducting pore forming subunit of the V0 complex of vacuolar(H+)-ATPase (V-ATPase), a multisubunit enzyme composed of a peripheral complex (V1) that hydrolyzes ATP and a membrane integral complex (V0) that translocates protons. V-ATPase is responsible for acidifying and maintaining the pH of intracellular compartments.</text>
</comment>
<evidence type="ECO:0000256" key="4">
    <source>
        <dbReference type="ARBA" id="ARBA00022692"/>
    </source>
</evidence>
<dbReference type="Proteomes" id="UP000807716">
    <property type="component" value="Unassembled WGS sequence"/>
</dbReference>
<evidence type="ECO:0000256" key="5">
    <source>
        <dbReference type="ARBA" id="ARBA00022781"/>
    </source>
</evidence>
<dbReference type="OrthoDB" id="10264021at2759"/>
<dbReference type="GO" id="GO:0005774">
    <property type="term" value="C:vacuolar membrane"/>
    <property type="evidence" value="ECO:0007669"/>
    <property type="project" value="UniProtKB-ARBA"/>
</dbReference>
<dbReference type="GO" id="GO:0033179">
    <property type="term" value="C:proton-transporting V-type ATPase, V0 domain"/>
    <property type="evidence" value="ECO:0007669"/>
    <property type="project" value="InterPro"/>
</dbReference>
<dbReference type="Gene3D" id="1.20.120.610">
    <property type="entry name" value="lithium bound rotor ring of v- atpase"/>
    <property type="match status" value="1"/>
</dbReference>
<comment type="subcellular location">
    <subcellularLocation>
        <location evidence="1">Membrane</location>
        <topology evidence="1">Multi-pass membrane protein</topology>
    </subcellularLocation>
</comment>
<evidence type="ECO:0000256" key="7">
    <source>
        <dbReference type="ARBA" id="ARBA00023065"/>
    </source>
</evidence>
<gene>
    <name evidence="13" type="ORF">DFQ27_006512</name>
</gene>
<comment type="function">
    <text evidence="11">Proton-conducting pore forming of the V0 complex of vacuolar(H+)-ATPase (V-ATPase), a multisubunit enzyme composed of a peripheral complex (V1) that hydrolyzes ATP and a membrane integral complex (V0) that translocates protons. V-ATPase is responsible for acidifying and maintaining the pH of intracellular compartments.</text>
</comment>